<dbReference type="InterPro" id="IPR003593">
    <property type="entry name" value="AAA+_ATPase"/>
</dbReference>
<dbReference type="InterPro" id="IPR017871">
    <property type="entry name" value="ABC_transporter-like_CS"/>
</dbReference>
<evidence type="ECO:0000256" key="12">
    <source>
        <dbReference type="ARBA" id="ARBA00023125"/>
    </source>
</evidence>
<dbReference type="InterPro" id="IPR003439">
    <property type="entry name" value="ABC_transporter-like_ATP-bd"/>
</dbReference>
<keyword evidence="10" id="KW-0067">ATP-binding</keyword>
<keyword evidence="12" id="KW-0238">DNA-binding</keyword>
<dbReference type="GO" id="GO:0005524">
    <property type="term" value="F:ATP binding"/>
    <property type="evidence" value="ECO:0007669"/>
    <property type="project" value="UniProtKB-KW"/>
</dbReference>
<evidence type="ECO:0000256" key="5">
    <source>
        <dbReference type="ARBA" id="ARBA00022741"/>
    </source>
</evidence>
<dbReference type="KEGG" id="fmr:Fuma_04189"/>
<evidence type="ECO:0000256" key="8">
    <source>
        <dbReference type="ARBA" id="ARBA00022771"/>
    </source>
</evidence>
<keyword evidence="2" id="KW-0963">Cytoplasm</keyword>
<dbReference type="GO" id="GO:0016887">
    <property type="term" value="F:ATP hydrolysis activity"/>
    <property type="evidence" value="ECO:0007669"/>
    <property type="project" value="InterPro"/>
</dbReference>
<evidence type="ECO:0000256" key="14">
    <source>
        <dbReference type="ARBA" id="ARBA00038000"/>
    </source>
</evidence>
<dbReference type="NCBIfam" id="TIGR00630">
    <property type="entry name" value="uvra"/>
    <property type="match status" value="1"/>
</dbReference>
<dbReference type="Pfam" id="PF17755">
    <property type="entry name" value="UvrA_DNA-bind"/>
    <property type="match status" value="2"/>
</dbReference>
<keyword evidence="11" id="KW-0267">Excision nuclease</keyword>
<keyword evidence="5" id="KW-0547">Nucleotide-binding</keyword>
<dbReference type="PROSITE" id="PS00211">
    <property type="entry name" value="ABC_TRANSPORTER_1"/>
    <property type="match status" value="4"/>
</dbReference>
<sequence>MPETEIVIRGAREHNLQNVSLSLPRNKLIVMTGVSGSGKSSLAFDTLYAEGQRRYVESLSTYARQFLGQLPKPNVDSISGLAPSISIQQKSTSRNPRSTVGTITEIFDYLRVLFARVGQGYCYVSGKPIKAQSTDSIIESIASLPEGTRYSILAPIVQNQKGEFKDLFEDLLKRGHLRARVDGDVVSLNDDLKLRRHHKHTIEVVIDRLVAGPGNRSRLAETVEAALKLGDGRLICAPELGAGSPTAPAAAGQSKADATNPVKSSKKTKSIAKVPPGGGDLQADRLYSAHYACAESGMSYEPPSPQLFSFNSPLGMCMDCHGLGMRHGFAQSSVVVDEKKSIQNGALLFLKSLKKIGRWPRHFLVSAAEAIEKIVGMDAGTLLKSKWKDLPEQAQHLWLYGTGDKHITFSWKTRGGVYKHGGTWEGWVNRLLEQYRSVKNPMLRRAMEKHLEVMPCPSCEGERLNKQARHVKLTSNSARNGKRPLELSLPQVCALSIEEASEFFGSLKLDATQQMIAEEALKEIRGRLGFLLQCGLHYLSLERSAPTLSGGESQRIRLAGQIGCGLVGVVYILDEPSIGLHPRDNVMLLESLQHLRDQGNTVIVVEHDEETMRAADHVVDFGPGPGVRGGELVVEGSVKDLLKNKRSLTGQYLSGRLQIEVPETRRGMKATARQSATSRSQDKTESAANGSSVSNAKHSITVKNARHNNLKGIDVSFPLGRFICVTGVSGSGKSSITNDILWQVLNRDVNKGKGEPGKHDRINGLTKIDKAIDIDQSPIGRTPRSNPATYVKVFDEIRKLFTALPQSKMRGYKPGRFSFNVAGGRCEACEGHGATKLEMDFLADIWVPCDVCEGRRFSHETLEVKYKDHSVAEILNMEIRDALELFENVPKIRNLLQTLVDVGLDYMQLGQPSPTLSGGEAQRIKLARELGKRSTGQTLYLLDEPTTGLHFADVHKLLEVLHGFVDRGNTVIVVEHNLDVIKTADWVIDIGPEGGAGGGEIVVEGTPEEVARCRKSHTGTALRSVLGLKPLKGAAKNNKAAGPQTDPFIFSKRIQISGASQHNLQHIDMEVPRGEMSVFCGPSGSGKTSLAMDTLYAEGQRRYVESLSAYARQFLGQMPKPRVDSIQGLSPAIAIEQKTVGATPRSTVGTVTEIYDYLRVLYARLGVVHCPTCGKEATKQTTDEIVEAVLRLGGKDKDGKRKSRKNAGSVRAMLLAPITVDRQTPYEAAFERLQKNGFARVRVDGVTHSLESPPDIDHRREHEVEVVVDRIVVDSKQRGRITDSVEAALDVGKGVIRVVVADTATDEAQWEDHVFSLHLSCLDCGYSYDHPTPQQFSFNSPLGWCWSCEGLGTEYGANQSLLVTSPERSLWDGAIGAWPNPQTNAAFGMLLQAIGKEFAIPLDEPWYLLTPEQQRVILYGNEDRWIKVDADGPAAPAPASKLKADDTNSVMRTEEGESAPEVPSGSRGLQFRYRGLFPTIELAARLSFSHRRSLLEMAGEKDCSVCNGTRLQELTAAVQLKHTTLPQLCKMPLAKALEFLKSLKLTKAQKQIAGDLLNESVHRLTFLVDVGLDYLTMNRSMPTLSGGESQRIRLAGQVGRSLTGVLYVLDEPTIGLHPRDNGRLLAALKRLRDLGNTVLLVEHDREVLEAADRLFDFGPGAGRLGGNVVAEGTPKQLGRQAKKSLTGGYLSGEQGIPVPEVRRMESISAGGPAAPAAANGSKAADTKRRKQAKKKDPAPQMLSGERGLHWLSLHGATQHNLRSVDLNIPLGTFTCITGVSGSGKSSLIMNTLAPAVARKLNLNTDAPGPHRELLGIEHLSKIVIVDQNPIGNTPASNPATYTGLFDHIRDLFTRMPEAKVRGFGPGRFSFNRAGGRCDDCEGMGQQKIEMHFLPDVWVECTTCQGRRYNDETLNVKFNGHSIADVLDMPVEKALEVFSNVPKIRAPLATLNAIGLGYLTLGQSAPTLSGGEAQRIKLAAELAKPNQGRSLYLLDEPTTGLHFDDIAKLLAVLNSLVEQGNTVVVIEHNLDVIKTADWIVDIGPEAGAGGGMIVAEGTPEDVAGAGGSTAPAAANGSKAATVGRSGRSKKGQSADEVPSDRRNLQSWTGKLLGPVLTDGTRGTIKVFDVKEASKKQAGDVSVAQLGKSAALPWEAEGQKWHTKECLSHDGKRCQWDGEALQFVIDQLAKNKRLAPVNWNHRSTVEVKAKGGLGWLLHARTGHAWVLVLCFRVKKGTFDARSLDASLNLTPIDDVEDIHYYTQSERVSVRNLKSPWQEVTIKIWNKAEVETPQFRQFLEQAVEGHLLQAKKEKANPADLTPWKQLGRKWHLMKKGLPKKPTWDFKTVEKLLPIVEKSFANCEPDFSAKSKITWKDSNGKPAAELHTKRKDGVDLVLHVPNGTVTIGAIADFGVKQEVKPGKDNRDAVLMRFDSDNQIEQPLQRWLAQA</sequence>
<dbReference type="InterPro" id="IPR013815">
    <property type="entry name" value="ATP_grasp_subdomain_1"/>
</dbReference>
<feature type="region of interest" description="Disordered" evidence="17">
    <location>
        <begin position="1665"/>
        <end position="1694"/>
    </location>
</feature>
<comment type="subcellular location">
    <subcellularLocation>
        <location evidence="1">Cytoplasm</location>
    </subcellularLocation>
</comment>
<evidence type="ECO:0000256" key="16">
    <source>
        <dbReference type="ARBA" id="ARBA00042156"/>
    </source>
</evidence>
<dbReference type="InterPro" id="IPR004602">
    <property type="entry name" value="UvrA"/>
</dbReference>
<gene>
    <name evidence="19" type="primary">uvrA_3</name>
    <name evidence="19" type="ORF">Fuma_04189</name>
</gene>
<organism evidence="19 20">
    <name type="scientific">Fuerstiella marisgermanici</name>
    <dbReference type="NCBI Taxonomy" id="1891926"/>
    <lineage>
        <taxon>Bacteria</taxon>
        <taxon>Pseudomonadati</taxon>
        <taxon>Planctomycetota</taxon>
        <taxon>Planctomycetia</taxon>
        <taxon>Planctomycetales</taxon>
        <taxon>Planctomycetaceae</taxon>
        <taxon>Fuerstiella</taxon>
    </lineage>
</organism>
<feature type="compositionally biased region" description="Polar residues" evidence="17">
    <location>
        <begin position="686"/>
        <end position="700"/>
    </location>
</feature>
<dbReference type="SUPFAM" id="SSF52540">
    <property type="entry name" value="P-loop containing nucleoside triphosphate hydrolases"/>
    <property type="match status" value="4"/>
</dbReference>
<proteinExistence type="inferred from homology"/>
<name>A0A1P8WKH5_9PLAN</name>
<keyword evidence="13" id="KW-0234">DNA repair</keyword>
<keyword evidence="8" id="KW-0863">Zinc-finger</keyword>
<evidence type="ECO:0000259" key="18">
    <source>
        <dbReference type="PROSITE" id="PS50893"/>
    </source>
</evidence>
<dbReference type="RefSeq" id="WP_077025834.1">
    <property type="nucleotide sequence ID" value="NZ_CP017641.1"/>
</dbReference>
<feature type="compositionally biased region" description="Low complexity" evidence="17">
    <location>
        <begin position="1708"/>
        <end position="1723"/>
    </location>
</feature>
<keyword evidence="6" id="KW-0227">DNA damage</keyword>
<evidence type="ECO:0000256" key="11">
    <source>
        <dbReference type="ARBA" id="ARBA00022881"/>
    </source>
</evidence>
<dbReference type="PROSITE" id="PS50893">
    <property type="entry name" value="ABC_TRANSPORTER_2"/>
    <property type="match status" value="2"/>
</dbReference>
<keyword evidence="7" id="KW-0228">DNA excision</keyword>
<dbReference type="GO" id="GO:0004518">
    <property type="term" value="F:nuclease activity"/>
    <property type="evidence" value="ECO:0007669"/>
    <property type="project" value="UniProtKB-KW"/>
</dbReference>
<evidence type="ECO:0000256" key="9">
    <source>
        <dbReference type="ARBA" id="ARBA00022833"/>
    </source>
</evidence>
<dbReference type="EMBL" id="CP017641">
    <property type="protein sequence ID" value="APZ94557.1"/>
    <property type="molecule type" value="Genomic_DNA"/>
</dbReference>
<accession>A0A1P8WKH5</accession>
<evidence type="ECO:0000256" key="10">
    <source>
        <dbReference type="ARBA" id="ARBA00022840"/>
    </source>
</evidence>
<evidence type="ECO:0000256" key="2">
    <source>
        <dbReference type="ARBA" id="ARBA00022490"/>
    </source>
</evidence>
<dbReference type="GO" id="GO:0009380">
    <property type="term" value="C:excinuclease repair complex"/>
    <property type="evidence" value="ECO:0007669"/>
    <property type="project" value="InterPro"/>
</dbReference>
<keyword evidence="9" id="KW-0862">Zinc</keyword>
<dbReference type="InterPro" id="IPR027417">
    <property type="entry name" value="P-loop_NTPase"/>
</dbReference>
<feature type="region of interest" description="Disordered" evidence="17">
    <location>
        <begin position="1706"/>
        <end position="1743"/>
    </location>
</feature>
<dbReference type="GO" id="GO:0006289">
    <property type="term" value="P:nucleotide-excision repair"/>
    <property type="evidence" value="ECO:0007669"/>
    <property type="project" value="InterPro"/>
</dbReference>
<dbReference type="OrthoDB" id="9809851at2"/>
<dbReference type="Pfam" id="PF17760">
    <property type="entry name" value="UvrA_inter"/>
    <property type="match status" value="2"/>
</dbReference>
<feature type="domain" description="ABC transporter" evidence="18">
    <location>
        <begin position="1743"/>
        <end position="2074"/>
    </location>
</feature>
<dbReference type="Gene3D" id="1.20.1580.10">
    <property type="entry name" value="ABC transporter ATPase like domain"/>
    <property type="match status" value="3"/>
</dbReference>
<feature type="domain" description="ABC transporter" evidence="18">
    <location>
        <begin position="688"/>
        <end position="1023"/>
    </location>
</feature>
<evidence type="ECO:0000313" key="19">
    <source>
        <dbReference type="EMBL" id="APZ94557.1"/>
    </source>
</evidence>
<dbReference type="InterPro" id="IPR041102">
    <property type="entry name" value="UvrA_inter"/>
</dbReference>
<dbReference type="PANTHER" id="PTHR43152:SF3">
    <property type="entry name" value="UVRABC SYSTEM PROTEIN A"/>
    <property type="match status" value="1"/>
</dbReference>
<evidence type="ECO:0000313" key="20">
    <source>
        <dbReference type="Proteomes" id="UP000187735"/>
    </source>
</evidence>
<comment type="similarity">
    <text evidence="14">Belongs to the ABC transporter superfamily. UvrA family.</text>
</comment>
<dbReference type="PANTHER" id="PTHR43152">
    <property type="entry name" value="UVRABC SYSTEM PROTEIN A"/>
    <property type="match status" value="1"/>
</dbReference>
<dbReference type="Gene3D" id="3.30.190.20">
    <property type="match status" value="1"/>
</dbReference>
<evidence type="ECO:0000256" key="6">
    <source>
        <dbReference type="ARBA" id="ARBA00022763"/>
    </source>
</evidence>
<dbReference type="Gene3D" id="3.30.1490.20">
    <property type="entry name" value="ATP-grasp fold, A domain"/>
    <property type="match status" value="1"/>
</dbReference>
<feature type="region of interest" description="Disordered" evidence="17">
    <location>
        <begin position="663"/>
        <end position="700"/>
    </location>
</feature>
<dbReference type="InterPro" id="IPR041552">
    <property type="entry name" value="UvrA_DNA-bd"/>
</dbReference>
<keyword evidence="4" id="KW-0677">Repeat</keyword>
<dbReference type="GO" id="GO:0003677">
    <property type="term" value="F:DNA binding"/>
    <property type="evidence" value="ECO:0007669"/>
    <property type="project" value="UniProtKB-KW"/>
</dbReference>
<dbReference type="GO" id="GO:0008270">
    <property type="term" value="F:zinc ion binding"/>
    <property type="evidence" value="ECO:0007669"/>
    <property type="project" value="UniProtKB-KW"/>
</dbReference>
<dbReference type="STRING" id="1891926.Fuma_04189"/>
<feature type="region of interest" description="Disordered" evidence="17">
    <location>
        <begin position="1431"/>
        <end position="1466"/>
    </location>
</feature>
<keyword evidence="3" id="KW-0479">Metal-binding</keyword>
<reference evidence="19 20" key="1">
    <citation type="journal article" date="2016" name="Front. Microbiol.">
        <title>Fuerstia marisgermanicae gen. nov., sp. nov., an Unusual Member of the Phylum Planctomycetes from the German Wadden Sea.</title>
        <authorList>
            <person name="Kohn T."/>
            <person name="Heuer A."/>
            <person name="Jogler M."/>
            <person name="Vollmers J."/>
            <person name="Boedeker C."/>
            <person name="Bunk B."/>
            <person name="Rast P."/>
            <person name="Borchert D."/>
            <person name="Glockner I."/>
            <person name="Freese H.M."/>
            <person name="Klenk H.P."/>
            <person name="Overmann J."/>
            <person name="Kaster A.K."/>
            <person name="Rohde M."/>
            <person name="Wiegand S."/>
            <person name="Jogler C."/>
        </authorList>
    </citation>
    <scope>NUCLEOTIDE SEQUENCE [LARGE SCALE GENOMIC DNA]</scope>
    <source>
        <strain evidence="19 20">NH11</strain>
    </source>
</reference>
<protein>
    <recommendedName>
        <fullName evidence="15">UvrABC system protein A</fullName>
    </recommendedName>
    <alternativeName>
        <fullName evidence="16">Excinuclease ABC subunit A</fullName>
    </alternativeName>
</protein>
<keyword evidence="20" id="KW-1185">Reference proteome</keyword>
<dbReference type="SMART" id="SM00382">
    <property type="entry name" value="AAA"/>
    <property type="match status" value="3"/>
</dbReference>
<evidence type="ECO:0000256" key="15">
    <source>
        <dbReference type="ARBA" id="ARBA00039316"/>
    </source>
</evidence>
<evidence type="ECO:0000256" key="3">
    <source>
        <dbReference type="ARBA" id="ARBA00022723"/>
    </source>
</evidence>
<evidence type="ECO:0000256" key="13">
    <source>
        <dbReference type="ARBA" id="ARBA00023204"/>
    </source>
</evidence>
<evidence type="ECO:0000256" key="7">
    <source>
        <dbReference type="ARBA" id="ARBA00022769"/>
    </source>
</evidence>
<evidence type="ECO:0000256" key="4">
    <source>
        <dbReference type="ARBA" id="ARBA00022737"/>
    </source>
</evidence>
<feature type="region of interest" description="Disordered" evidence="17">
    <location>
        <begin position="2061"/>
        <end position="2103"/>
    </location>
</feature>
<dbReference type="CDD" id="cd03271">
    <property type="entry name" value="ABC_UvrA_II"/>
    <property type="match status" value="2"/>
</dbReference>
<dbReference type="Proteomes" id="UP000187735">
    <property type="component" value="Chromosome"/>
</dbReference>
<evidence type="ECO:0000256" key="1">
    <source>
        <dbReference type="ARBA" id="ARBA00004496"/>
    </source>
</evidence>
<feature type="region of interest" description="Disordered" evidence="17">
    <location>
        <begin position="246"/>
        <end position="279"/>
    </location>
</feature>
<evidence type="ECO:0000256" key="17">
    <source>
        <dbReference type="SAM" id="MobiDB-lite"/>
    </source>
</evidence>
<dbReference type="GO" id="GO:0005737">
    <property type="term" value="C:cytoplasm"/>
    <property type="evidence" value="ECO:0007669"/>
    <property type="project" value="UniProtKB-SubCell"/>
</dbReference>
<dbReference type="Gene3D" id="1.10.8.280">
    <property type="entry name" value="ABC transporter ATPase domain-like"/>
    <property type="match status" value="2"/>
</dbReference>
<dbReference type="Gene3D" id="3.40.50.300">
    <property type="entry name" value="P-loop containing nucleotide triphosphate hydrolases"/>
    <property type="match status" value="5"/>
</dbReference>